<keyword evidence="3" id="KW-0812">Transmembrane</keyword>
<dbReference type="GO" id="GO:0016020">
    <property type="term" value="C:membrane"/>
    <property type="evidence" value="ECO:0007669"/>
    <property type="project" value="UniProtKB-SubCell"/>
</dbReference>
<keyword evidence="5" id="KW-0472">Membrane</keyword>
<evidence type="ECO:0000313" key="7">
    <source>
        <dbReference type="Proteomes" id="UP000198287"/>
    </source>
</evidence>
<evidence type="ECO:0000256" key="4">
    <source>
        <dbReference type="ARBA" id="ARBA00022989"/>
    </source>
</evidence>
<protein>
    <recommendedName>
        <fullName evidence="8">Transmembrane protein 151B</fullName>
    </recommendedName>
</protein>
<evidence type="ECO:0008006" key="8">
    <source>
        <dbReference type="Google" id="ProtNLM"/>
    </source>
</evidence>
<evidence type="ECO:0000256" key="5">
    <source>
        <dbReference type="ARBA" id="ARBA00023136"/>
    </source>
</evidence>
<gene>
    <name evidence="6" type="ORF">Fcan01_14621</name>
</gene>
<proteinExistence type="inferred from homology"/>
<dbReference type="InterPro" id="IPR026767">
    <property type="entry name" value="Tmem151"/>
</dbReference>
<comment type="subcellular location">
    <subcellularLocation>
        <location evidence="1">Membrane</location>
        <topology evidence="1">Multi-pass membrane protein</topology>
    </subcellularLocation>
</comment>
<dbReference type="EMBL" id="LNIX01000008">
    <property type="protein sequence ID" value="OXA51176.1"/>
    <property type="molecule type" value="Genomic_DNA"/>
</dbReference>
<keyword evidence="4" id="KW-1133">Transmembrane helix</keyword>
<name>A0A226E3V6_FOLCA</name>
<dbReference type="PANTHER" id="PTHR31893:SF5">
    <property type="entry name" value="TRANSMEMBRANE PROTEIN 151 HOMOLOG"/>
    <property type="match status" value="1"/>
</dbReference>
<dbReference type="PANTHER" id="PTHR31893">
    <property type="entry name" value="TRANSMEMBRANE PROTEIN 151 HOMOLOG"/>
    <property type="match status" value="1"/>
</dbReference>
<evidence type="ECO:0000313" key="6">
    <source>
        <dbReference type="EMBL" id="OXA51176.1"/>
    </source>
</evidence>
<evidence type="ECO:0000256" key="1">
    <source>
        <dbReference type="ARBA" id="ARBA00004141"/>
    </source>
</evidence>
<dbReference type="OMA" id="WHICSNQ"/>
<comment type="caution">
    <text evidence="6">The sequence shown here is derived from an EMBL/GenBank/DDBJ whole genome shotgun (WGS) entry which is preliminary data.</text>
</comment>
<organism evidence="6 7">
    <name type="scientific">Folsomia candida</name>
    <name type="common">Springtail</name>
    <dbReference type="NCBI Taxonomy" id="158441"/>
    <lineage>
        <taxon>Eukaryota</taxon>
        <taxon>Metazoa</taxon>
        <taxon>Ecdysozoa</taxon>
        <taxon>Arthropoda</taxon>
        <taxon>Hexapoda</taxon>
        <taxon>Collembola</taxon>
        <taxon>Entomobryomorpha</taxon>
        <taxon>Isotomoidea</taxon>
        <taxon>Isotomidae</taxon>
        <taxon>Proisotominae</taxon>
        <taxon>Folsomia</taxon>
    </lineage>
</organism>
<dbReference type="Proteomes" id="UP000198287">
    <property type="component" value="Unassembled WGS sequence"/>
</dbReference>
<sequence>MSNVTGFEVPQIVTPQRYTLLQVLRKQTNLKCLILTSLIAAVLSTITWCRMTTVTKIHIDYDAFPITREHQTTACADFTFILPASFVLMLYGLYQVECWHCDVWTMLRKPKYLTTDAYTLLSTFSRSLPRISWKASSYHYVRRMRVISRTHQGHKVPSTQIYYERVTTAQDEAAFYFGCCGVGDLTPNLVGLEDHLATKIKFTTAFLFTNKHVQDEFEEQRNSFFQDHRRLDDYLSMQETFTLRSAHHRTEDEWWSPEMTTWSGQHNHTHRKTTCSSFISSRFAFWVANCLLLSWPFRLILNLNTAHCQVQVTKLFGTNYVMRESQRQPSPRVTDRNRPRLLLGRGDFLLEKDLYPDGIMGPLSRSVTFVKAAETPGSLDGRNLYYLAPSYSQALLFRNEEEEQQQLPSYDQALGVTRSTTRGQVETTQL</sequence>
<dbReference type="Pfam" id="PF14857">
    <property type="entry name" value="TMEM151"/>
    <property type="match status" value="1"/>
</dbReference>
<dbReference type="AlphaFoldDB" id="A0A226E3V6"/>
<keyword evidence="7" id="KW-1185">Reference proteome</keyword>
<accession>A0A226E3V6</accession>
<evidence type="ECO:0000256" key="3">
    <source>
        <dbReference type="ARBA" id="ARBA00022692"/>
    </source>
</evidence>
<reference evidence="6 7" key="1">
    <citation type="submission" date="2015-12" db="EMBL/GenBank/DDBJ databases">
        <title>The genome of Folsomia candida.</title>
        <authorList>
            <person name="Faddeeva A."/>
            <person name="Derks M.F."/>
            <person name="Anvar Y."/>
            <person name="Smit S."/>
            <person name="Van Straalen N."/>
            <person name="Roelofs D."/>
        </authorList>
    </citation>
    <scope>NUCLEOTIDE SEQUENCE [LARGE SCALE GENOMIC DNA]</scope>
    <source>
        <strain evidence="6 7">VU population</strain>
        <tissue evidence="6">Whole body</tissue>
    </source>
</reference>
<dbReference type="OrthoDB" id="190434at2759"/>
<evidence type="ECO:0000256" key="2">
    <source>
        <dbReference type="ARBA" id="ARBA00009583"/>
    </source>
</evidence>
<comment type="similarity">
    <text evidence="2">Belongs to the TMEM151 family.</text>
</comment>